<keyword evidence="2" id="KW-1185">Reference proteome</keyword>
<dbReference type="AlphaFoldDB" id="A0A1N7RRY0"/>
<accession>A0A1N7RRY0</accession>
<proteinExistence type="predicted"/>
<reference evidence="1" key="1">
    <citation type="submission" date="2016-12" db="EMBL/GenBank/DDBJ databases">
        <authorList>
            <person name="Moulin L."/>
        </authorList>
    </citation>
    <scope>NUCLEOTIDE SEQUENCE [LARGE SCALE GENOMIC DNA]</scope>
    <source>
        <strain evidence="1">STM 7183</strain>
    </source>
</reference>
<organism evidence="1 2">
    <name type="scientific">Paraburkholderia piptadeniae</name>
    <dbReference type="NCBI Taxonomy" id="1701573"/>
    <lineage>
        <taxon>Bacteria</taxon>
        <taxon>Pseudomonadati</taxon>
        <taxon>Pseudomonadota</taxon>
        <taxon>Betaproteobacteria</taxon>
        <taxon>Burkholderiales</taxon>
        <taxon>Burkholderiaceae</taxon>
        <taxon>Paraburkholderia</taxon>
    </lineage>
</organism>
<gene>
    <name evidence="1" type="ORF">BN2476_110293</name>
</gene>
<name>A0A1N7RRY0_9BURK</name>
<comment type="caution">
    <text evidence="1">The sequence shown here is derived from an EMBL/GenBank/DDBJ whole genome shotgun (WGS) entry which is preliminary data.</text>
</comment>
<evidence type="ECO:0000313" key="1">
    <source>
        <dbReference type="EMBL" id="SIT37422.1"/>
    </source>
</evidence>
<dbReference type="EMBL" id="CYGY02000011">
    <property type="protein sequence ID" value="SIT37422.1"/>
    <property type="molecule type" value="Genomic_DNA"/>
</dbReference>
<dbReference type="Proteomes" id="UP000195569">
    <property type="component" value="Unassembled WGS sequence"/>
</dbReference>
<evidence type="ECO:0000313" key="2">
    <source>
        <dbReference type="Proteomes" id="UP000195569"/>
    </source>
</evidence>
<protein>
    <submittedName>
        <fullName evidence="1">Uncharacterized protein</fullName>
    </submittedName>
</protein>
<sequence length="60" mass="6339">MTPASGMAENTLGGAEFTPSASAALGDHGQLFTVNSPLNRTAVSLPRFYLFTVNNRVAIR</sequence>